<reference evidence="1" key="1">
    <citation type="submission" date="2021-01" db="EMBL/GenBank/DDBJ databases">
        <title>Whole genome shotgun sequence of Virgisporangium aurantiacum NBRC 16421.</title>
        <authorList>
            <person name="Komaki H."/>
            <person name="Tamura T."/>
        </authorList>
    </citation>
    <scope>NUCLEOTIDE SEQUENCE</scope>
    <source>
        <strain evidence="1">NBRC 16421</strain>
    </source>
</reference>
<accession>A0A8J3ZI77</accession>
<dbReference type="Proteomes" id="UP000612585">
    <property type="component" value="Unassembled WGS sequence"/>
</dbReference>
<sequence length="109" mass="11270">MAQSFQLIDFNQVDVVTPMIYPPRPALVVGGVAPFPGAEVSLVPLEHIGRPPYRGIQVVCTAGDGTQTDGGSAAYSVQIDLAGITGLHGVELIGATRTARIDVPTEDGA</sequence>
<comment type="caution">
    <text evidence="1">The sequence shown here is derived from an EMBL/GenBank/DDBJ whole genome shotgun (WGS) entry which is preliminary data.</text>
</comment>
<evidence type="ECO:0000313" key="1">
    <source>
        <dbReference type="EMBL" id="GIJ64291.1"/>
    </source>
</evidence>
<dbReference type="AlphaFoldDB" id="A0A8J3ZI77"/>
<protein>
    <submittedName>
        <fullName evidence="1">Uncharacterized protein</fullName>
    </submittedName>
</protein>
<dbReference type="RefSeq" id="WP_204012515.1">
    <property type="nucleotide sequence ID" value="NZ_BOPG01000113.1"/>
</dbReference>
<proteinExistence type="predicted"/>
<organism evidence="1 2">
    <name type="scientific">Virgisporangium aurantiacum</name>
    <dbReference type="NCBI Taxonomy" id="175570"/>
    <lineage>
        <taxon>Bacteria</taxon>
        <taxon>Bacillati</taxon>
        <taxon>Actinomycetota</taxon>
        <taxon>Actinomycetes</taxon>
        <taxon>Micromonosporales</taxon>
        <taxon>Micromonosporaceae</taxon>
        <taxon>Virgisporangium</taxon>
    </lineage>
</organism>
<keyword evidence="2" id="KW-1185">Reference proteome</keyword>
<name>A0A8J3ZI77_9ACTN</name>
<gene>
    <name evidence="1" type="ORF">Vau01_118070</name>
</gene>
<evidence type="ECO:0000313" key="2">
    <source>
        <dbReference type="Proteomes" id="UP000612585"/>
    </source>
</evidence>
<dbReference type="EMBL" id="BOPG01000113">
    <property type="protein sequence ID" value="GIJ64291.1"/>
    <property type="molecule type" value="Genomic_DNA"/>
</dbReference>